<feature type="compositionally biased region" description="Basic residues" evidence="1">
    <location>
        <begin position="1"/>
        <end position="11"/>
    </location>
</feature>
<reference evidence="2 3" key="1">
    <citation type="journal article" date="2018" name="PLoS Genet.">
        <title>Population sequencing reveals clonal diversity and ancestral inbreeding in the grapevine cultivar Chardonnay.</title>
        <authorList>
            <person name="Roach M.J."/>
            <person name="Johnson D.L."/>
            <person name="Bohlmann J."/>
            <person name="van Vuuren H.J."/>
            <person name="Jones S.J."/>
            <person name="Pretorius I.S."/>
            <person name="Schmidt S.A."/>
            <person name="Borneman A.R."/>
        </authorList>
    </citation>
    <scope>NUCLEOTIDE SEQUENCE [LARGE SCALE GENOMIC DNA]</scope>
    <source>
        <strain evidence="3">cv. Chardonnay</strain>
        <tissue evidence="2">Leaf</tissue>
    </source>
</reference>
<gene>
    <name evidence="2" type="ORF">CK203_018478</name>
</gene>
<evidence type="ECO:0000313" key="2">
    <source>
        <dbReference type="EMBL" id="RVX04308.1"/>
    </source>
</evidence>
<proteinExistence type="predicted"/>
<feature type="compositionally biased region" description="Pro residues" evidence="1">
    <location>
        <begin position="88"/>
        <end position="120"/>
    </location>
</feature>
<evidence type="ECO:0000256" key="1">
    <source>
        <dbReference type="SAM" id="MobiDB-lite"/>
    </source>
</evidence>
<comment type="caution">
    <text evidence="2">The sequence shown here is derived from an EMBL/GenBank/DDBJ whole genome shotgun (WGS) entry which is preliminary data.</text>
</comment>
<feature type="compositionally biased region" description="Low complexity" evidence="1">
    <location>
        <begin position="47"/>
        <end position="70"/>
    </location>
</feature>
<dbReference type="Proteomes" id="UP000288805">
    <property type="component" value="Unassembled WGS sequence"/>
</dbReference>
<organism evidence="2 3">
    <name type="scientific">Vitis vinifera</name>
    <name type="common">Grape</name>
    <dbReference type="NCBI Taxonomy" id="29760"/>
    <lineage>
        <taxon>Eukaryota</taxon>
        <taxon>Viridiplantae</taxon>
        <taxon>Streptophyta</taxon>
        <taxon>Embryophyta</taxon>
        <taxon>Tracheophyta</taxon>
        <taxon>Spermatophyta</taxon>
        <taxon>Magnoliopsida</taxon>
        <taxon>eudicotyledons</taxon>
        <taxon>Gunneridae</taxon>
        <taxon>Pentapetalae</taxon>
        <taxon>rosids</taxon>
        <taxon>Vitales</taxon>
        <taxon>Vitaceae</taxon>
        <taxon>Viteae</taxon>
        <taxon>Vitis</taxon>
    </lineage>
</organism>
<dbReference type="EMBL" id="QGNW01000061">
    <property type="protein sequence ID" value="RVX04308.1"/>
    <property type="molecule type" value="Genomic_DNA"/>
</dbReference>
<accession>A0A438J5T5</accession>
<feature type="compositionally biased region" description="Pro residues" evidence="1">
    <location>
        <begin position="71"/>
        <end position="81"/>
    </location>
</feature>
<feature type="region of interest" description="Disordered" evidence="1">
    <location>
        <begin position="1"/>
        <end position="136"/>
    </location>
</feature>
<dbReference type="AlphaFoldDB" id="A0A438J5T5"/>
<name>A0A438J5T5_VITVI</name>
<feature type="compositionally biased region" description="Low complexity" evidence="1">
    <location>
        <begin position="123"/>
        <end position="134"/>
    </location>
</feature>
<evidence type="ECO:0000313" key="3">
    <source>
        <dbReference type="Proteomes" id="UP000288805"/>
    </source>
</evidence>
<feature type="compositionally biased region" description="Pro residues" evidence="1">
    <location>
        <begin position="29"/>
        <end position="38"/>
    </location>
</feature>
<sequence length="217" mass="24611">MDTYHQPHRFMRPPPPSMADHHHHHQQQQPPPRQPAPWFPGQFQYHPSQSSSPSPLPPHQQQLQQQQQQWAPPPPPPPPPQSDHLPPHSYPPPPLPPYPPHPVRNQFPPPPRPHFPPPHPSHPHSQVPQSYPQHNQHALRRTFQIKNMKLTLASTHINFLNSVYFLFAGLDGCVLKSIMMDVQFGLCAQTLSGYRNGAIQVGLSTKVGITLVSFFAT</sequence>
<protein>
    <submittedName>
        <fullName evidence="2">Uncharacterized protein</fullName>
    </submittedName>
</protein>